<evidence type="ECO:0000313" key="2">
    <source>
        <dbReference type="Proteomes" id="UP001152795"/>
    </source>
</evidence>
<keyword evidence="2" id="KW-1185">Reference proteome</keyword>
<evidence type="ECO:0000313" key="1">
    <source>
        <dbReference type="EMBL" id="CAB4001082.1"/>
    </source>
</evidence>
<name>A0A6S7I3V9_PARCT</name>
<organism evidence="1 2">
    <name type="scientific">Paramuricea clavata</name>
    <name type="common">Red gorgonian</name>
    <name type="synonym">Violescent sea-whip</name>
    <dbReference type="NCBI Taxonomy" id="317549"/>
    <lineage>
        <taxon>Eukaryota</taxon>
        <taxon>Metazoa</taxon>
        <taxon>Cnidaria</taxon>
        <taxon>Anthozoa</taxon>
        <taxon>Octocorallia</taxon>
        <taxon>Malacalcyonacea</taxon>
        <taxon>Plexauridae</taxon>
        <taxon>Paramuricea</taxon>
    </lineage>
</organism>
<comment type="caution">
    <text evidence="1">The sequence shown here is derived from an EMBL/GenBank/DDBJ whole genome shotgun (WGS) entry which is preliminary data.</text>
</comment>
<gene>
    <name evidence="1" type="ORF">PACLA_8A077931</name>
</gene>
<dbReference type="AlphaFoldDB" id="A0A6S7I3V9"/>
<accession>A0A6S7I3V9</accession>
<sequence length="645" mass="73416">MGIPDNCENTGKCVADVGKRQQHRKIKELKTQVERTLWFANTYGLHLESLKLSDNSGAEYELEFTAGGTKKSYKDLPEAEKQKIKEVLLIQDKFCVGEAAYHELTMIPAGQTLPRSYLVKQCKDSLNQLCHIERTPGENEGAQVNFYDALRNAIQNHMRTCTANGLSPPERYNIKLSGDGAKMTRLTGFIVISFSILNSGDAVMSPKGNYTLAIIKGKECYETLKSSCSKIFSDVNKIVEAGVLQLDDGNEVPIDMYLGGDYKFLLILMGMKGAVSDYACIWCKIHKMLRHDMTKPQDFYWMIDMKRTLEDIRQCCLKKQFSCDRPPLLNIPLENVVLDELHLMLRVTDKLTDNLITEALNRDKADNHNKAPCDHTSTHLDNLVNAIQSCGISFNVWEKTDANGRASGIYDFTSLMGTDKKLLLEKLPAKLNGVITPATCNEVINLWKDFHHIYNDCINMKTPTDADVDTYFVKVTAWVTLFLSLGQSLEGYGKVNITPYIHAMVYHVPRFMKLHNGIRQFSGQGVEKLNDNIRRIHLQKSNKWDAAKDVLMAEERKRILSDLEREPRPYKKKADNYWLDGIKESRRKRPRLCDEEDISDGPEDISSLTPEILKLRLKDMGITTRARKLSRLLDMYTVALQSQQH</sequence>
<dbReference type="EMBL" id="CACRXK020003997">
    <property type="protein sequence ID" value="CAB4001082.1"/>
    <property type="molecule type" value="Genomic_DNA"/>
</dbReference>
<protein>
    <submittedName>
        <fullName evidence="1">Uncharacterized protein</fullName>
    </submittedName>
</protein>
<proteinExistence type="predicted"/>
<dbReference type="PANTHER" id="PTHR31424:SF3">
    <property type="entry name" value="RING-TYPE DOMAIN-CONTAINING PROTEIN"/>
    <property type="match status" value="1"/>
</dbReference>
<dbReference type="PANTHER" id="PTHR31424">
    <property type="entry name" value="PROTEIN CBG23806"/>
    <property type="match status" value="1"/>
</dbReference>
<dbReference type="Proteomes" id="UP001152795">
    <property type="component" value="Unassembled WGS sequence"/>
</dbReference>
<dbReference type="OrthoDB" id="5983224at2759"/>
<reference evidence="1" key="1">
    <citation type="submission" date="2020-04" db="EMBL/GenBank/DDBJ databases">
        <authorList>
            <person name="Alioto T."/>
            <person name="Alioto T."/>
            <person name="Gomez Garrido J."/>
        </authorList>
    </citation>
    <scope>NUCLEOTIDE SEQUENCE</scope>
    <source>
        <strain evidence="1">A484AB</strain>
    </source>
</reference>